<dbReference type="RefSeq" id="WP_169468506.1">
    <property type="nucleotide sequence ID" value="NZ_JABBGG010000012.1"/>
</dbReference>
<dbReference type="AlphaFoldDB" id="A0A848HP85"/>
<dbReference type="InterPro" id="IPR041916">
    <property type="entry name" value="Anti_sigma_zinc_sf"/>
</dbReference>
<dbReference type="Proteomes" id="UP000583752">
    <property type="component" value="Unassembled WGS sequence"/>
</dbReference>
<keyword evidence="2" id="KW-1185">Reference proteome</keyword>
<comment type="caution">
    <text evidence="1">The sequence shown here is derived from an EMBL/GenBank/DDBJ whole genome shotgun (WGS) entry which is preliminary data.</text>
</comment>
<accession>A0A848HP85</accession>
<proteinExistence type="predicted"/>
<reference evidence="1 2" key="1">
    <citation type="submission" date="2020-04" db="EMBL/GenBank/DDBJ databases">
        <title>Massilia sp. RP-1-19 isolated from soil.</title>
        <authorList>
            <person name="Dahal R.H."/>
        </authorList>
    </citation>
    <scope>NUCLEOTIDE SEQUENCE [LARGE SCALE GENOMIC DNA]</scope>
    <source>
        <strain evidence="1 2">RP-1-19</strain>
    </source>
</reference>
<name>A0A848HP85_9BURK</name>
<sequence>MNAHDAKPDPVSHERAQQLLPWFPSSVLDDAEFAGVEAHVAACAECQADVAWQARLRASAPSPDEAPDADRAFARLVPRLGPQPRHMSVPERWHRAVAANSAWLRWTAAAQFAVIGVLAALLARPGADIGDYRALGSARPEQGDLVLVFRPDTPEHEMRRILQASGARVVDGPGETGAWVLAVPAGQAGGALRRIRAEPSVTLAQPLAAGGQR</sequence>
<gene>
    <name evidence="1" type="ORF">HHL21_18195</name>
</gene>
<dbReference type="Gene3D" id="1.10.10.1320">
    <property type="entry name" value="Anti-sigma factor, zinc-finger domain"/>
    <property type="match status" value="1"/>
</dbReference>
<evidence type="ECO:0008006" key="3">
    <source>
        <dbReference type="Google" id="ProtNLM"/>
    </source>
</evidence>
<protein>
    <recommendedName>
        <fullName evidence="3">Zinc-finger domain-containing protein</fullName>
    </recommendedName>
</protein>
<evidence type="ECO:0000313" key="2">
    <source>
        <dbReference type="Proteomes" id="UP000583752"/>
    </source>
</evidence>
<evidence type="ECO:0000313" key="1">
    <source>
        <dbReference type="EMBL" id="NML62974.1"/>
    </source>
</evidence>
<organism evidence="1 2">
    <name type="scientific">Massilia polaris</name>
    <dbReference type="NCBI Taxonomy" id="2728846"/>
    <lineage>
        <taxon>Bacteria</taxon>
        <taxon>Pseudomonadati</taxon>
        <taxon>Pseudomonadota</taxon>
        <taxon>Betaproteobacteria</taxon>
        <taxon>Burkholderiales</taxon>
        <taxon>Oxalobacteraceae</taxon>
        <taxon>Telluria group</taxon>
        <taxon>Massilia</taxon>
    </lineage>
</organism>
<dbReference type="EMBL" id="JABBGG010000012">
    <property type="protein sequence ID" value="NML62974.1"/>
    <property type="molecule type" value="Genomic_DNA"/>
</dbReference>